<dbReference type="RefSeq" id="WP_003658945.1">
    <property type="nucleotide sequence ID" value="NC_022112.1"/>
</dbReference>
<gene>
    <name evidence="1" type="ORF">LBPG_01487</name>
</gene>
<dbReference type="Proteomes" id="UP000015927">
    <property type="component" value="Chromosome"/>
</dbReference>
<evidence type="ECO:0008006" key="3">
    <source>
        <dbReference type="Google" id="ProtNLM"/>
    </source>
</evidence>
<proteinExistence type="predicted"/>
<evidence type="ECO:0000313" key="1">
    <source>
        <dbReference type="EMBL" id="EEQ66038.1"/>
    </source>
</evidence>
<accession>A0A826I0F4</accession>
<organism evidence="1 2">
    <name type="scientific">Lacticaseibacillus paracasei subsp. paracasei 8700:2</name>
    <dbReference type="NCBI Taxonomy" id="537973"/>
    <lineage>
        <taxon>Bacteria</taxon>
        <taxon>Bacillati</taxon>
        <taxon>Bacillota</taxon>
        <taxon>Bacilli</taxon>
        <taxon>Lactobacillales</taxon>
        <taxon>Lactobacillaceae</taxon>
        <taxon>Lacticaseibacillus</taxon>
    </lineage>
</organism>
<dbReference type="EMBL" id="CP002391">
    <property type="protein sequence ID" value="EEQ66038.1"/>
    <property type="molecule type" value="Genomic_DNA"/>
</dbReference>
<dbReference type="KEGG" id="lpi:LBPG_01487"/>
<dbReference type="AlphaFoldDB" id="A0A826I0F4"/>
<protein>
    <recommendedName>
        <fullName evidence="3">Prophage Lp4 protein 12</fullName>
    </recommendedName>
</protein>
<evidence type="ECO:0000313" key="2">
    <source>
        <dbReference type="Proteomes" id="UP000015927"/>
    </source>
</evidence>
<name>A0A826I0F4_LACPA</name>
<sequence length="139" mass="15799">MKVVYPSLVEQFYEGLKSEGVTAGKDEVYRTMVEANLIDKNGEPTQYALDNGFIKCVDSQPVNNEPESLAEFKELYPNLQKYSDDHFMKTDEGWCIDTFVARSESMLLLNDPATSETDKQNARIVLKHLKEDDGHAEDD</sequence>
<reference evidence="1 2" key="1">
    <citation type="submission" date="2010-12" db="EMBL/GenBank/DDBJ databases">
        <title>The Genome Sequence of Lactobacillus paracasei subsp. paracasei strain 8700:2.</title>
        <authorList>
            <consortium name="The Broad Institute Genome Sequencing Platform"/>
            <person name="Ward D."/>
            <person name="Earl A."/>
            <person name="Feldgarden M."/>
            <person name="Young S.K."/>
            <person name="Gargeya S."/>
            <person name="Zeng Q."/>
            <person name="Alvarado L."/>
            <person name="Berlin A."/>
            <person name="Bochicchio J."/>
            <person name="Chapman S.B."/>
            <person name="Chen Z."/>
            <person name="Freedman E."/>
            <person name="Gellesch M."/>
            <person name="Goldberg J."/>
            <person name="Griggs A."/>
            <person name="Gujja S."/>
            <person name="Heilman E."/>
            <person name="Heiman D."/>
            <person name="Howarth C."/>
            <person name="Mehta T."/>
            <person name="Neiman D."/>
            <person name="Pearson M."/>
            <person name="Roberts A."/>
            <person name="Saif S."/>
            <person name="Shea T."/>
            <person name="Shenoy N."/>
            <person name="Sisk P."/>
            <person name="Stolte C."/>
            <person name="Sykes S."/>
            <person name="White J."/>
            <person name="Yandava C."/>
            <person name="Saulnier D."/>
            <person name="Haas B."/>
            <person name="Nusbaum C."/>
            <person name="Birren B."/>
        </authorList>
    </citation>
    <scope>NUCLEOTIDE SEQUENCE [LARGE SCALE GENOMIC DNA]</scope>
    <source>
        <strain evidence="1 2">8700:2</strain>
    </source>
</reference>
<dbReference type="GeneID" id="57091468"/>